<dbReference type="GO" id="GO:0006629">
    <property type="term" value="P:lipid metabolic process"/>
    <property type="evidence" value="ECO:0007669"/>
    <property type="project" value="InterPro"/>
</dbReference>
<dbReference type="RefSeq" id="WP_054671688.1">
    <property type="nucleotide sequence ID" value="NZ_BMOF01000011.1"/>
</dbReference>
<dbReference type="Gene3D" id="1.10.3760.10">
    <property type="entry name" value="PgpA-like"/>
    <property type="match status" value="1"/>
</dbReference>
<evidence type="ECO:0000313" key="2">
    <source>
        <dbReference type="EMBL" id="GGJ97004.1"/>
    </source>
</evidence>
<comment type="caution">
    <text evidence="2">The sequence shown here is derived from an EMBL/GenBank/DDBJ whole genome shotgun (WGS) entry which is preliminary data.</text>
</comment>
<dbReference type="InterPro" id="IPR036681">
    <property type="entry name" value="PgpA-like_sf"/>
</dbReference>
<sequence length="170" mass="18577">MDHELNAKTRAWLVERGVRIDDIADLVYDLQKPFLPDLPREECARSVERVLEKREAQNAILTGIQLDLLAEQGALEEPLQSIIANDAGLYGIDEALALAILHLYGSISLTSFGYLDKTKPGIIGVLNRHKGGRVHTFLDDLVAAVAAAASSRIAHRLLGPIAAARPKEPR</sequence>
<name>A0A8J3F9G7_9BACI</name>
<accession>A0A8J3F9G7</accession>
<organism evidence="2 3">
    <name type="scientific">Calditerricola satsumensis</name>
    <dbReference type="NCBI Taxonomy" id="373054"/>
    <lineage>
        <taxon>Bacteria</taxon>
        <taxon>Bacillati</taxon>
        <taxon>Bacillota</taxon>
        <taxon>Bacilli</taxon>
        <taxon>Bacillales</taxon>
        <taxon>Bacillaceae</taxon>
        <taxon>Calditerricola</taxon>
    </lineage>
</organism>
<protein>
    <submittedName>
        <fullName evidence="2">Phosphatidylglycerophosphatase A</fullName>
    </submittedName>
</protein>
<dbReference type="SUPFAM" id="SSF101307">
    <property type="entry name" value="YutG-like"/>
    <property type="match status" value="1"/>
</dbReference>
<evidence type="ECO:0000313" key="3">
    <source>
        <dbReference type="Proteomes" id="UP000637720"/>
    </source>
</evidence>
<gene>
    <name evidence="2" type="primary">ltrC</name>
    <name evidence="2" type="ORF">GCM10007043_08520</name>
</gene>
<reference evidence="2" key="1">
    <citation type="journal article" date="2014" name="Int. J. Syst. Evol. Microbiol.">
        <title>Complete genome sequence of Corynebacterium casei LMG S-19264T (=DSM 44701T), isolated from a smear-ripened cheese.</title>
        <authorList>
            <consortium name="US DOE Joint Genome Institute (JGI-PGF)"/>
            <person name="Walter F."/>
            <person name="Albersmeier A."/>
            <person name="Kalinowski J."/>
            <person name="Ruckert C."/>
        </authorList>
    </citation>
    <scope>NUCLEOTIDE SEQUENCE</scope>
    <source>
        <strain evidence="2">JCM 14719</strain>
    </source>
</reference>
<dbReference type="InterPro" id="IPR007686">
    <property type="entry name" value="YutG/PgpA"/>
</dbReference>
<dbReference type="Pfam" id="PF04608">
    <property type="entry name" value="PgpA"/>
    <property type="match status" value="1"/>
</dbReference>
<dbReference type="AlphaFoldDB" id="A0A8J3F9G7"/>
<keyword evidence="3" id="KW-1185">Reference proteome</keyword>
<dbReference type="EMBL" id="BMOF01000011">
    <property type="protein sequence ID" value="GGJ97004.1"/>
    <property type="molecule type" value="Genomic_DNA"/>
</dbReference>
<proteinExistence type="predicted"/>
<dbReference type="Proteomes" id="UP000637720">
    <property type="component" value="Unassembled WGS sequence"/>
</dbReference>
<evidence type="ECO:0000259" key="1">
    <source>
        <dbReference type="Pfam" id="PF04608"/>
    </source>
</evidence>
<feature type="domain" description="YutG/PgpA" evidence="1">
    <location>
        <begin position="32"/>
        <end position="154"/>
    </location>
</feature>
<dbReference type="GO" id="GO:0008962">
    <property type="term" value="F:phosphatidylglycerophosphatase activity"/>
    <property type="evidence" value="ECO:0007669"/>
    <property type="project" value="InterPro"/>
</dbReference>
<dbReference type="PIRSF" id="PIRSF019587">
    <property type="entry name" value="PGPase"/>
    <property type="match status" value="1"/>
</dbReference>
<dbReference type="InterPro" id="IPR026038">
    <property type="entry name" value="Put_PGPase"/>
</dbReference>
<reference evidence="2" key="2">
    <citation type="submission" date="2020-09" db="EMBL/GenBank/DDBJ databases">
        <authorList>
            <person name="Sun Q."/>
            <person name="Ohkuma M."/>
        </authorList>
    </citation>
    <scope>NUCLEOTIDE SEQUENCE</scope>
    <source>
        <strain evidence="2">JCM 14719</strain>
    </source>
</reference>